<protein>
    <submittedName>
        <fullName evidence="1">Uncharacterized protein</fullName>
    </submittedName>
</protein>
<reference evidence="1" key="1">
    <citation type="submission" date="2020-03" db="EMBL/GenBank/DDBJ databases">
        <title>Complete genome of E. coli plasmid pOXA-48-EC1443.</title>
        <authorList>
            <person name="Irrgang A."/>
            <person name="Hammerl J.A."/>
        </authorList>
    </citation>
    <scope>NUCLEOTIDE SEQUENCE</scope>
    <source>
        <strain evidence="1">19-AB01443</strain>
        <plasmid evidence="1">pOX-48-EC1443</plasmid>
    </source>
</reference>
<geneLocation type="plasmid" evidence="1">
    <name>pOX-48-EC1443</name>
</geneLocation>
<evidence type="ECO:0000313" key="1">
    <source>
        <dbReference type="EMBL" id="QIZ21886.1"/>
    </source>
</evidence>
<sequence>MALNVRTIERCIAAEPENFFPANECPCHRNGDKYARTITRTGSTHARPDRPGAIS</sequence>
<dbReference type="AlphaFoldDB" id="A0A6H1Q5D5"/>
<dbReference type="EMBL" id="MT193824">
    <property type="protein sequence ID" value="QIZ21886.1"/>
    <property type="molecule type" value="Genomic_DNA"/>
</dbReference>
<accession>A0A6H1Q5D5</accession>
<organism evidence="1">
    <name type="scientific">Escherichia coli</name>
    <dbReference type="NCBI Taxonomy" id="562"/>
    <lineage>
        <taxon>Bacteria</taxon>
        <taxon>Pseudomonadati</taxon>
        <taxon>Pseudomonadota</taxon>
        <taxon>Gammaproteobacteria</taxon>
        <taxon>Enterobacterales</taxon>
        <taxon>Enterobacteriaceae</taxon>
        <taxon>Escherichia</taxon>
    </lineage>
</organism>
<name>A0A6H1Q5D5_ECOLX</name>
<proteinExistence type="predicted"/>
<keyword evidence="1" id="KW-0614">Plasmid</keyword>